<dbReference type="Pfam" id="PF25327">
    <property type="entry name" value="UBL_ZFAND1"/>
    <property type="match status" value="1"/>
</dbReference>
<gene>
    <name evidence="6" type="ORF">TTEB3V08_LOCUS9494</name>
</gene>
<sequence>MIISCWTRLPKTGRSGFNPAFLSLQTKMELPNIGQQCALNGCKQLDFLPFSCAHCKLLFCKEHCQPDSHACSIANSTTLITSAASTLSYMCSQSDCSASSPVEMTCPVCEKHFCLQHRYHTCKDNSKGRRKEERMKVLEARRQFAVAKEEADKQVEATLSKARQKSGSVSKTALKVQLMRIKGKAVGPKTISASERVYFMAHPPASMKRPGKAVFVAKQWHLGRMLDVIAETLDVPNKNNKPGEPKLVLVHGSEWGEGVVSENMGLTVAELIAEDVLVEGETLFLEMVDV</sequence>
<dbReference type="GO" id="GO:0005737">
    <property type="term" value="C:cytoplasm"/>
    <property type="evidence" value="ECO:0007669"/>
    <property type="project" value="TreeGrafter"/>
</dbReference>
<proteinExistence type="predicted"/>
<protein>
    <recommendedName>
        <fullName evidence="5">AN1-type domain-containing protein</fullName>
    </recommendedName>
</protein>
<dbReference type="Gene3D" id="4.10.1110.10">
    <property type="entry name" value="AN1-like Zinc finger"/>
    <property type="match status" value="2"/>
</dbReference>
<dbReference type="InterPro" id="IPR057358">
    <property type="entry name" value="UBL_ZFAND1-like"/>
</dbReference>
<evidence type="ECO:0000256" key="3">
    <source>
        <dbReference type="ARBA" id="ARBA00022833"/>
    </source>
</evidence>
<reference evidence="6" key="1">
    <citation type="submission" date="2020-11" db="EMBL/GenBank/DDBJ databases">
        <authorList>
            <person name="Tran Van P."/>
        </authorList>
    </citation>
    <scope>NUCLEOTIDE SEQUENCE</scope>
</reference>
<dbReference type="PANTHER" id="PTHR14677:SF20">
    <property type="entry name" value="ZINC FINGER AN1-TYPE CONTAINING 2A-RELATED"/>
    <property type="match status" value="1"/>
</dbReference>
<dbReference type="AlphaFoldDB" id="A0A7R9ING3"/>
<name>A0A7R9ING3_9NEOP</name>
<dbReference type="InterPro" id="IPR035896">
    <property type="entry name" value="AN1-like_Znf"/>
</dbReference>
<dbReference type="PROSITE" id="PS51039">
    <property type="entry name" value="ZF_AN1"/>
    <property type="match status" value="1"/>
</dbReference>
<keyword evidence="2 4" id="KW-0863">Zinc-finger</keyword>
<keyword evidence="1" id="KW-0479">Metal-binding</keyword>
<dbReference type="EMBL" id="OE004948">
    <property type="protein sequence ID" value="CAD7461585.1"/>
    <property type="molecule type" value="Genomic_DNA"/>
</dbReference>
<feature type="domain" description="AN1-type" evidence="5">
    <location>
        <begin position="31"/>
        <end position="79"/>
    </location>
</feature>
<dbReference type="Pfam" id="PF01428">
    <property type="entry name" value="zf-AN1"/>
    <property type="match status" value="1"/>
</dbReference>
<evidence type="ECO:0000313" key="6">
    <source>
        <dbReference type="EMBL" id="CAD7461585.1"/>
    </source>
</evidence>
<organism evidence="6">
    <name type="scientific">Timema tahoe</name>
    <dbReference type="NCBI Taxonomy" id="61484"/>
    <lineage>
        <taxon>Eukaryota</taxon>
        <taxon>Metazoa</taxon>
        <taxon>Ecdysozoa</taxon>
        <taxon>Arthropoda</taxon>
        <taxon>Hexapoda</taxon>
        <taxon>Insecta</taxon>
        <taxon>Pterygota</taxon>
        <taxon>Neoptera</taxon>
        <taxon>Polyneoptera</taxon>
        <taxon>Phasmatodea</taxon>
        <taxon>Timematodea</taxon>
        <taxon>Timematoidea</taxon>
        <taxon>Timematidae</taxon>
        <taxon>Timema</taxon>
    </lineage>
</organism>
<evidence type="ECO:0000259" key="5">
    <source>
        <dbReference type="PROSITE" id="PS51039"/>
    </source>
</evidence>
<keyword evidence="3" id="KW-0862">Zinc</keyword>
<dbReference type="SMART" id="SM00154">
    <property type="entry name" value="ZnF_AN1"/>
    <property type="match status" value="2"/>
</dbReference>
<dbReference type="InterPro" id="IPR000058">
    <property type="entry name" value="Znf_AN1"/>
</dbReference>
<accession>A0A7R9ING3</accession>
<dbReference type="GO" id="GO:0008270">
    <property type="term" value="F:zinc ion binding"/>
    <property type="evidence" value="ECO:0007669"/>
    <property type="project" value="UniProtKB-KW"/>
</dbReference>
<evidence type="ECO:0000256" key="4">
    <source>
        <dbReference type="PROSITE-ProRule" id="PRU00449"/>
    </source>
</evidence>
<dbReference type="SUPFAM" id="SSF118310">
    <property type="entry name" value="AN1-like Zinc finger"/>
    <property type="match status" value="2"/>
</dbReference>
<evidence type="ECO:0000256" key="1">
    <source>
        <dbReference type="ARBA" id="ARBA00022723"/>
    </source>
</evidence>
<evidence type="ECO:0000256" key="2">
    <source>
        <dbReference type="ARBA" id="ARBA00022771"/>
    </source>
</evidence>
<dbReference type="PANTHER" id="PTHR14677">
    <property type="entry name" value="ARSENITE INDUCUBLE RNA ASSOCIATED PROTEIN AIP-1-RELATED"/>
    <property type="match status" value="1"/>
</dbReference>